<gene>
    <name evidence="3" type="ORF">Airi02_101240</name>
</gene>
<organism evidence="3 4">
    <name type="scientific">Actinoallomurus iriomotensis</name>
    <dbReference type="NCBI Taxonomy" id="478107"/>
    <lineage>
        <taxon>Bacteria</taxon>
        <taxon>Bacillati</taxon>
        <taxon>Actinomycetota</taxon>
        <taxon>Actinomycetes</taxon>
        <taxon>Streptosporangiales</taxon>
        <taxon>Thermomonosporaceae</taxon>
        <taxon>Actinoallomurus</taxon>
    </lineage>
</organism>
<comment type="caution">
    <text evidence="3">The sequence shown here is derived from an EMBL/GenBank/DDBJ whole genome shotgun (WGS) entry which is preliminary data.</text>
</comment>
<dbReference type="RefSeq" id="WP_285584225.1">
    <property type="nucleotide sequence ID" value="NZ_BSTK01000026.1"/>
</dbReference>
<dbReference type="GO" id="GO:0005829">
    <property type="term" value="C:cytosol"/>
    <property type="evidence" value="ECO:0007669"/>
    <property type="project" value="TreeGrafter"/>
</dbReference>
<protein>
    <submittedName>
        <fullName evidence="3">Transcriptional regulator</fullName>
    </submittedName>
</protein>
<dbReference type="PROSITE" id="PS01124">
    <property type="entry name" value="HTH_ARAC_FAMILY_2"/>
    <property type="match status" value="1"/>
</dbReference>
<dbReference type="GO" id="GO:0000976">
    <property type="term" value="F:transcription cis-regulatory region binding"/>
    <property type="evidence" value="ECO:0007669"/>
    <property type="project" value="TreeGrafter"/>
</dbReference>
<dbReference type="PANTHER" id="PTHR47894:SF1">
    <property type="entry name" value="HTH-TYPE TRANSCRIPTIONAL REGULATOR VQSM"/>
    <property type="match status" value="1"/>
</dbReference>
<evidence type="ECO:0000313" key="4">
    <source>
        <dbReference type="Proteomes" id="UP001165074"/>
    </source>
</evidence>
<sequence length="328" mass="36203">MAEATVGAHLVRLVLDAALSCGLSRPELALVHGLPGDLPGDDLLRLPTDTLARLWERLLEADTRPGTGARLAQAAPLGALGVWDYVIVNSRTVAEAFRNGVEHRKVISDPGTRAEVIEDGRTLTLRWQGAIHQTAAAAANHEFVLSRHLWYVRTATGRTVTPVRVEFANPAPRRHHDLVALFGTDRVDFGARDNEISFRAEDAERPLPGADLRLGGILRRNAELMAAAARPAPGWLDQVRSAIADAMAEGELSQHVVGRRLMVSPRTLQRRLEEEGTGWREEVDAVRRELAELLLRDERHTMRSVAARLAYADARALRKAMRRWNAVA</sequence>
<evidence type="ECO:0000256" key="1">
    <source>
        <dbReference type="ARBA" id="ARBA00023125"/>
    </source>
</evidence>
<dbReference type="SMART" id="SM00342">
    <property type="entry name" value="HTH_ARAC"/>
    <property type="match status" value="1"/>
</dbReference>
<dbReference type="GO" id="GO:0003700">
    <property type="term" value="F:DNA-binding transcription factor activity"/>
    <property type="evidence" value="ECO:0007669"/>
    <property type="project" value="InterPro"/>
</dbReference>
<dbReference type="AlphaFoldDB" id="A0A9W6W7J5"/>
<dbReference type="EMBL" id="BSTK01000026">
    <property type="protein sequence ID" value="GLY92196.1"/>
    <property type="molecule type" value="Genomic_DNA"/>
</dbReference>
<evidence type="ECO:0000259" key="2">
    <source>
        <dbReference type="PROSITE" id="PS01124"/>
    </source>
</evidence>
<reference evidence="3" key="1">
    <citation type="submission" date="2023-03" db="EMBL/GenBank/DDBJ databases">
        <title>Actinoallomurus iriomotensis NBRC 103684.</title>
        <authorList>
            <person name="Ichikawa N."/>
            <person name="Sato H."/>
            <person name="Tonouchi N."/>
        </authorList>
    </citation>
    <scope>NUCLEOTIDE SEQUENCE</scope>
    <source>
        <strain evidence="3">NBRC 103684</strain>
    </source>
</reference>
<keyword evidence="4" id="KW-1185">Reference proteome</keyword>
<accession>A0A9W6W7J5</accession>
<dbReference type="Gene3D" id="1.10.10.60">
    <property type="entry name" value="Homeodomain-like"/>
    <property type="match status" value="1"/>
</dbReference>
<dbReference type="Proteomes" id="UP001165074">
    <property type="component" value="Unassembled WGS sequence"/>
</dbReference>
<keyword evidence="1" id="KW-0238">DNA-binding</keyword>
<evidence type="ECO:0000313" key="3">
    <source>
        <dbReference type="EMBL" id="GLY92196.1"/>
    </source>
</evidence>
<name>A0A9W6W7J5_9ACTN</name>
<dbReference type="InterPro" id="IPR032687">
    <property type="entry name" value="AraC-type_N"/>
</dbReference>
<dbReference type="Pfam" id="PF12833">
    <property type="entry name" value="HTH_18"/>
    <property type="match status" value="1"/>
</dbReference>
<dbReference type="PANTHER" id="PTHR47894">
    <property type="entry name" value="HTH-TYPE TRANSCRIPTIONAL REGULATOR GADX"/>
    <property type="match status" value="1"/>
</dbReference>
<dbReference type="InterPro" id="IPR018060">
    <property type="entry name" value="HTH_AraC"/>
</dbReference>
<proteinExistence type="predicted"/>
<dbReference type="Pfam" id="PF12625">
    <property type="entry name" value="Arabinose_bd"/>
    <property type="match status" value="1"/>
</dbReference>
<feature type="domain" description="HTH araC/xylS-type" evidence="2">
    <location>
        <begin position="237"/>
        <end position="328"/>
    </location>
</feature>